<evidence type="ECO:0000313" key="1">
    <source>
        <dbReference type="EMBL" id="KAI4353810.1"/>
    </source>
</evidence>
<dbReference type="Proteomes" id="UP000828941">
    <property type="component" value="Chromosome 2"/>
</dbReference>
<reference evidence="1 2" key="1">
    <citation type="journal article" date="2022" name="DNA Res.">
        <title>Chromosomal-level genome assembly of the orchid tree Bauhinia variegata (Leguminosae; Cercidoideae) supports the allotetraploid origin hypothesis of Bauhinia.</title>
        <authorList>
            <person name="Zhong Y."/>
            <person name="Chen Y."/>
            <person name="Zheng D."/>
            <person name="Pang J."/>
            <person name="Liu Y."/>
            <person name="Luo S."/>
            <person name="Meng S."/>
            <person name="Qian L."/>
            <person name="Wei D."/>
            <person name="Dai S."/>
            <person name="Zhou R."/>
        </authorList>
    </citation>
    <scope>NUCLEOTIDE SEQUENCE [LARGE SCALE GENOMIC DNA]</scope>
    <source>
        <strain evidence="1">BV-YZ2020</strain>
    </source>
</reference>
<organism evidence="1 2">
    <name type="scientific">Bauhinia variegata</name>
    <name type="common">Purple orchid tree</name>
    <name type="synonym">Phanera variegata</name>
    <dbReference type="NCBI Taxonomy" id="167791"/>
    <lineage>
        <taxon>Eukaryota</taxon>
        <taxon>Viridiplantae</taxon>
        <taxon>Streptophyta</taxon>
        <taxon>Embryophyta</taxon>
        <taxon>Tracheophyta</taxon>
        <taxon>Spermatophyta</taxon>
        <taxon>Magnoliopsida</taxon>
        <taxon>eudicotyledons</taxon>
        <taxon>Gunneridae</taxon>
        <taxon>Pentapetalae</taxon>
        <taxon>rosids</taxon>
        <taxon>fabids</taxon>
        <taxon>Fabales</taxon>
        <taxon>Fabaceae</taxon>
        <taxon>Cercidoideae</taxon>
        <taxon>Cercideae</taxon>
        <taxon>Bauhiniinae</taxon>
        <taxon>Bauhinia</taxon>
    </lineage>
</organism>
<dbReference type="EMBL" id="CM039427">
    <property type="protein sequence ID" value="KAI4353810.1"/>
    <property type="molecule type" value="Genomic_DNA"/>
</dbReference>
<comment type="caution">
    <text evidence="1">The sequence shown here is derived from an EMBL/GenBank/DDBJ whole genome shotgun (WGS) entry which is preliminary data.</text>
</comment>
<keyword evidence="2" id="KW-1185">Reference proteome</keyword>
<name>A0ACB9Q4M3_BAUVA</name>
<protein>
    <submittedName>
        <fullName evidence="1">Uncharacterized protein</fullName>
    </submittedName>
</protein>
<sequence>MPSSVKCLKNLRIALFGDGFSLIGGLKKLRILSLSGSVLRSFPAEFGHNLQLLDISNCFDLGVIPPNVISCLKNLEEFYLRNSFVQWETEGKATASLAELSHLSHLKALDIHIPDLEVFPKNLYFHVLDYYMITVGDFKMRKLSRCLIIFPRHMAGMLKKLESLDIWSSSVEVIFDIGDNPPTDPAKDICLRKLDIWRLANLMHVIPNLQSLLLGNKEVDLLSCCIDIYNLNSLKALDLWALKNPKFLFRLLHRTPKLEKLNLRNCDFKELLRPGMLTATEEIGIVVQLKDFSLQGMYSLHDIGFEQDPSLFQQLQRLTVFLWPFDQFSPWHGLFQSLDIFKAPCLKKLENLQVSSCRSVEKIFDVNDEFITSETKALALPLKYLTLGNLPALKSVWNLVKNPQGIFSIPDLETVRITSCQSLNFLFPASLAEKLLSLKSLYIENCEEMEEVVGKDETDAEVEFPTFKFPCLTKLTLKSLFKLKCFYPGKHNLECLKLESLKVFHCHMLDIFTQELQRMPEDDDGSSTNGCSLYSIHHKVIPKLENLTLNPKDLMMLSCEEFQGSLHNIKRLKLQCFHNVNEGDTLQYGFLNNIPNIEALEVFCSGFNMLFPSQRLEVDDNRIRAQLRELCLDMLPGIESIGLEHSWIDPLCSNLQVLEVSLEQYEYLKVLDYTESEKVWQGKVPLPKACFGQLQTLVVENCDFLSNVIPSLLLPYLKNLKKLQVKNCIYAEVIFDLNDMNIATNEEVSFSLEILTLDQLPNLKHVWSKDVEGIISFRNLQKVQVTNCERLKALFTASLPKNLGKLEKLRIES</sequence>
<accession>A0ACB9Q4M3</accession>
<gene>
    <name evidence="1" type="ORF">L6164_002736</name>
</gene>
<proteinExistence type="predicted"/>
<evidence type="ECO:0000313" key="2">
    <source>
        <dbReference type="Proteomes" id="UP000828941"/>
    </source>
</evidence>